<dbReference type="Gene3D" id="1.20.120.450">
    <property type="entry name" value="dinb family like domain"/>
    <property type="match status" value="1"/>
</dbReference>
<proteinExistence type="predicted"/>
<dbReference type="EMBL" id="JAUHLN010000002">
    <property type="protein sequence ID" value="MDN4074017.1"/>
    <property type="molecule type" value="Genomic_DNA"/>
</dbReference>
<reference evidence="2" key="1">
    <citation type="submission" date="2023-06" db="EMBL/GenBank/DDBJ databases">
        <title>Draft Genome Sequences of Representative Paenibacillus Polymyxa, Bacillus cereus, Fictibacillus sp., and Brevibacillus agri Strains Isolated from Amazonian Dark Earth.</title>
        <authorList>
            <person name="Pellegrinetti T.A."/>
            <person name="Cunha I.C.M."/>
            <person name="Chaves M.G."/>
            <person name="Freitas A.S."/>
            <person name="Silva A.V.R."/>
            <person name="Tsai S.M."/>
            <person name="Mendes L.W."/>
        </authorList>
    </citation>
    <scope>NUCLEOTIDE SEQUENCE</scope>
    <source>
        <strain evidence="2">CENA-BCM004</strain>
    </source>
</reference>
<feature type="domain" description="DinB-like" evidence="1">
    <location>
        <begin position="30"/>
        <end position="162"/>
    </location>
</feature>
<dbReference type="Pfam" id="PF12867">
    <property type="entry name" value="DinB_2"/>
    <property type="match status" value="1"/>
</dbReference>
<organism evidence="2 3">
    <name type="scientific">Fictibacillus terranigra</name>
    <dbReference type="NCBI Taxonomy" id="3058424"/>
    <lineage>
        <taxon>Bacteria</taxon>
        <taxon>Bacillati</taxon>
        <taxon>Bacillota</taxon>
        <taxon>Bacilli</taxon>
        <taxon>Bacillales</taxon>
        <taxon>Fictibacillaceae</taxon>
        <taxon>Fictibacillus</taxon>
    </lineage>
</organism>
<accession>A0ABT8E7Y9</accession>
<dbReference type="InterPro" id="IPR024775">
    <property type="entry name" value="DinB-like"/>
</dbReference>
<dbReference type="SUPFAM" id="SSF109854">
    <property type="entry name" value="DinB/YfiT-like putative metalloenzymes"/>
    <property type="match status" value="1"/>
</dbReference>
<gene>
    <name evidence="2" type="ORF">QYF49_13490</name>
</gene>
<name>A0ABT8E7Y9_9BACL</name>
<comment type="caution">
    <text evidence="2">The sequence shown here is derived from an EMBL/GenBank/DDBJ whole genome shotgun (WGS) entry which is preliminary data.</text>
</comment>
<protein>
    <submittedName>
        <fullName evidence="2">DinB family protein</fullName>
    </submittedName>
</protein>
<evidence type="ECO:0000313" key="2">
    <source>
        <dbReference type="EMBL" id="MDN4074017.1"/>
    </source>
</evidence>
<sequence>MRSKPKTNEYDSYYERYIATLPNQEIVTILEEQAEQTQQMVQGLSEKQALFKYGPDKWSIKEVIGHMTDTERIMSYRLLSIARGDKGLLPGFDENAYVEQASFNRKPLSDLLQQYQIVRQSTILLIKSIEEEAWTRSGNANGSEVTVRAIASIIAGHEKHHLVILKERYFGSKAFPG</sequence>
<dbReference type="Proteomes" id="UP001168694">
    <property type="component" value="Unassembled WGS sequence"/>
</dbReference>
<evidence type="ECO:0000259" key="1">
    <source>
        <dbReference type="Pfam" id="PF12867"/>
    </source>
</evidence>
<dbReference type="InterPro" id="IPR034660">
    <property type="entry name" value="DinB/YfiT-like"/>
</dbReference>
<dbReference type="RefSeq" id="WP_290400098.1">
    <property type="nucleotide sequence ID" value="NZ_JAUHLN010000002.1"/>
</dbReference>
<evidence type="ECO:0000313" key="3">
    <source>
        <dbReference type="Proteomes" id="UP001168694"/>
    </source>
</evidence>
<keyword evidence="3" id="KW-1185">Reference proteome</keyword>